<comment type="caution">
    <text evidence="2">The sequence shown here is derived from an EMBL/GenBank/DDBJ whole genome shotgun (WGS) entry which is preliminary data.</text>
</comment>
<evidence type="ECO:0008006" key="4">
    <source>
        <dbReference type="Google" id="ProtNLM"/>
    </source>
</evidence>
<accession>A0A317X3X2</accession>
<feature type="transmembrane region" description="Helical" evidence="1">
    <location>
        <begin position="48"/>
        <end position="74"/>
    </location>
</feature>
<dbReference type="RefSeq" id="XP_025470070.1">
    <property type="nucleotide sequence ID" value="XM_025607203.1"/>
</dbReference>
<evidence type="ECO:0000313" key="2">
    <source>
        <dbReference type="EMBL" id="PWY93309.1"/>
    </source>
</evidence>
<dbReference type="Proteomes" id="UP000246702">
    <property type="component" value="Unassembled WGS sequence"/>
</dbReference>
<evidence type="ECO:0000313" key="3">
    <source>
        <dbReference type="Proteomes" id="UP000246702"/>
    </source>
</evidence>
<protein>
    <recommendedName>
        <fullName evidence="4">Transmembrane protein</fullName>
    </recommendedName>
</protein>
<organism evidence="2 3">
    <name type="scientific">Aspergillus sclerotioniger CBS 115572</name>
    <dbReference type="NCBI Taxonomy" id="1450535"/>
    <lineage>
        <taxon>Eukaryota</taxon>
        <taxon>Fungi</taxon>
        <taxon>Dikarya</taxon>
        <taxon>Ascomycota</taxon>
        <taxon>Pezizomycotina</taxon>
        <taxon>Eurotiomycetes</taxon>
        <taxon>Eurotiomycetidae</taxon>
        <taxon>Eurotiales</taxon>
        <taxon>Aspergillaceae</taxon>
        <taxon>Aspergillus</taxon>
        <taxon>Aspergillus subgen. Circumdati</taxon>
    </lineage>
</organism>
<proteinExistence type="predicted"/>
<keyword evidence="1" id="KW-1133">Transmembrane helix</keyword>
<dbReference type="EMBL" id="MSFK01000007">
    <property type="protein sequence ID" value="PWY93309.1"/>
    <property type="molecule type" value="Genomic_DNA"/>
</dbReference>
<keyword evidence="1" id="KW-0812">Transmembrane</keyword>
<sequence length="132" mass="14475">MVTTRPVARKITAAEVTARTREATLRAAPGVRRQFQLGFTYLTSPTSLSSLCLSTIPLGASFWVSGFCLGGIFFLPRSIHLLLFSILSRLFSFSLLSPLSPLPSLSPSSRINPPTLLWSVQQRSTRRLPGLN</sequence>
<gene>
    <name evidence="2" type="ORF">BO94DRAFT_370252</name>
</gene>
<keyword evidence="3" id="KW-1185">Reference proteome</keyword>
<dbReference type="AlphaFoldDB" id="A0A317X3X2"/>
<evidence type="ECO:0000256" key="1">
    <source>
        <dbReference type="SAM" id="Phobius"/>
    </source>
</evidence>
<reference evidence="2 3" key="1">
    <citation type="submission" date="2016-12" db="EMBL/GenBank/DDBJ databases">
        <title>The genomes of Aspergillus section Nigri reveals drivers in fungal speciation.</title>
        <authorList>
            <consortium name="DOE Joint Genome Institute"/>
            <person name="Vesth T.C."/>
            <person name="Nybo J."/>
            <person name="Theobald S."/>
            <person name="Brandl J."/>
            <person name="Frisvad J.C."/>
            <person name="Nielsen K.F."/>
            <person name="Lyhne E.K."/>
            <person name="Kogle M.E."/>
            <person name="Kuo A."/>
            <person name="Riley R."/>
            <person name="Clum A."/>
            <person name="Nolan M."/>
            <person name="Lipzen A."/>
            <person name="Salamov A."/>
            <person name="Henrissat B."/>
            <person name="Wiebenga A."/>
            <person name="De Vries R.P."/>
            <person name="Grigoriev I.V."/>
            <person name="Mortensen U.H."/>
            <person name="Andersen M.R."/>
            <person name="Baker S.E."/>
        </authorList>
    </citation>
    <scope>NUCLEOTIDE SEQUENCE [LARGE SCALE GENOMIC DNA]</scope>
    <source>
        <strain evidence="2 3">CBS 115572</strain>
    </source>
</reference>
<keyword evidence="1" id="KW-0472">Membrane</keyword>
<dbReference type="GeneID" id="37109346"/>
<name>A0A317X3X2_9EURO</name>